<dbReference type="GO" id="GO:0000160">
    <property type="term" value="P:phosphorelay signal transduction system"/>
    <property type="evidence" value="ECO:0007669"/>
    <property type="project" value="InterPro"/>
</dbReference>
<evidence type="ECO:0000313" key="4">
    <source>
        <dbReference type="EMBL" id="PIZ98902.1"/>
    </source>
</evidence>
<dbReference type="PROSITE" id="PS50110">
    <property type="entry name" value="RESPONSE_REGULATORY"/>
    <property type="match status" value="1"/>
</dbReference>
<accession>A0A2M7VEF0</accession>
<dbReference type="InterPro" id="IPR050595">
    <property type="entry name" value="Bact_response_regulator"/>
</dbReference>
<dbReference type="Gene3D" id="3.40.50.2300">
    <property type="match status" value="1"/>
</dbReference>
<evidence type="ECO:0000259" key="3">
    <source>
        <dbReference type="PROSITE" id="PS50110"/>
    </source>
</evidence>
<dbReference type="Proteomes" id="UP000230405">
    <property type="component" value="Unassembled WGS sequence"/>
</dbReference>
<evidence type="ECO:0000256" key="2">
    <source>
        <dbReference type="PROSITE-ProRule" id="PRU00169"/>
    </source>
</evidence>
<dbReference type="Pfam" id="PF00072">
    <property type="entry name" value="Response_reg"/>
    <property type="match status" value="1"/>
</dbReference>
<dbReference type="SMART" id="SM00448">
    <property type="entry name" value="REC"/>
    <property type="match status" value="1"/>
</dbReference>
<dbReference type="CDD" id="cd17574">
    <property type="entry name" value="REC_OmpR"/>
    <property type="match status" value="1"/>
</dbReference>
<organism evidence="4 5">
    <name type="scientific">Candidatus Komeilibacteria bacterium CG_4_10_14_0_2_um_filter_37_10</name>
    <dbReference type="NCBI Taxonomy" id="1974470"/>
    <lineage>
        <taxon>Bacteria</taxon>
        <taxon>Candidatus Komeiliibacteriota</taxon>
    </lineage>
</organism>
<dbReference type="InterPro" id="IPR001789">
    <property type="entry name" value="Sig_transdc_resp-reg_receiver"/>
</dbReference>
<dbReference type="AlphaFoldDB" id="A0A2M7VEF0"/>
<protein>
    <submittedName>
        <fullName evidence="4">Response regulator</fullName>
    </submittedName>
</protein>
<proteinExistence type="predicted"/>
<dbReference type="PANTHER" id="PTHR44591">
    <property type="entry name" value="STRESS RESPONSE REGULATOR PROTEIN 1"/>
    <property type="match status" value="1"/>
</dbReference>
<sequence>MVSKAKTIILVEDEEILVNMYKLKLTKGGYHVLTAPDGAAGLALILQEKADLILLDVMMPKMDGFAVLAAIKKEKKISKTPVILLTNLRQDEDIKKGKEYGVVDYCIKANMTPHDLVEKIDQFFKK</sequence>
<reference evidence="5" key="1">
    <citation type="submission" date="2017-09" db="EMBL/GenBank/DDBJ databases">
        <title>Depth-based differentiation of microbial function through sediment-hosted aquifers and enrichment of novel symbionts in the deep terrestrial subsurface.</title>
        <authorList>
            <person name="Probst A.J."/>
            <person name="Ladd B."/>
            <person name="Jarett J.K."/>
            <person name="Geller-Mcgrath D.E."/>
            <person name="Sieber C.M.K."/>
            <person name="Emerson J.B."/>
            <person name="Anantharaman K."/>
            <person name="Thomas B.C."/>
            <person name="Malmstrom R."/>
            <person name="Stieglmeier M."/>
            <person name="Klingl A."/>
            <person name="Woyke T."/>
            <person name="Ryan C.M."/>
            <person name="Banfield J.F."/>
        </authorList>
    </citation>
    <scope>NUCLEOTIDE SEQUENCE [LARGE SCALE GENOMIC DNA]</scope>
</reference>
<keyword evidence="1 2" id="KW-0597">Phosphoprotein</keyword>
<gene>
    <name evidence="4" type="ORF">COX77_03055</name>
</gene>
<feature type="modified residue" description="4-aspartylphosphate" evidence="2">
    <location>
        <position position="56"/>
    </location>
</feature>
<dbReference type="SUPFAM" id="SSF52172">
    <property type="entry name" value="CheY-like"/>
    <property type="match status" value="1"/>
</dbReference>
<dbReference type="EMBL" id="PFPO01000057">
    <property type="protein sequence ID" value="PIZ98902.1"/>
    <property type="molecule type" value="Genomic_DNA"/>
</dbReference>
<name>A0A2M7VEF0_9BACT</name>
<dbReference type="InterPro" id="IPR011006">
    <property type="entry name" value="CheY-like_superfamily"/>
</dbReference>
<dbReference type="PANTHER" id="PTHR44591:SF3">
    <property type="entry name" value="RESPONSE REGULATORY DOMAIN-CONTAINING PROTEIN"/>
    <property type="match status" value="1"/>
</dbReference>
<comment type="caution">
    <text evidence="4">The sequence shown here is derived from an EMBL/GenBank/DDBJ whole genome shotgun (WGS) entry which is preliminary data.</text>
</comment>
<feature type="domain" description="Response regulatory" evidence="3">
    <location>
        <begin position="7"/>
        <end position="124"/>
    </location>
</feature>
<evidence type="ECO:0000313" key="5">
    <source>
        <dbReference type="Proteomes" id="UP000230405"/>
    </source>
</evidence>
<evidence type="ECO:0000256" key="1">
    <source>
        <dbReference type="ARBA" id="ARBA00022553"/>
    </source>
</evidence>